<feature type="transmembrane region" description="Helical" evidence="1">
    <location>
        <begin position="36"/>
        <end position="59"/>
    </location>
</feature>
<dbReference type="InterPro" id="IPR019427">
    <property type="entry name" value="7TM_GPCR_serpentine_rcpt_Srw"/>
</dbReference>
<accession>A0ABD0J8Z4</accession>
<dbReference type="Proteomes" id="UP001519460">
    <property type="component" value="Unassembled WGS sequence"/>
</dbReference>
<dbReference type="EMBL" id="JACVVK020000581">
    <property type="protein sequence ID" value="KAK7465013.1"/>
    <property type="molecule type" value="Genomic_DNA"/>
</dbReference>
<evidence type="ECO:0000313" key="3">
    <source>
        <dbReference type="Proteomes" id="UP001519460"/>
    </source>
</evidence>
<evidence type="ECO:0000313" key="2">
    <source>
        <dbReference type="EMBL" id="KAK7465013.1"/>
    </source>
</evidence>
<reference evidence="2 3" key="1">
    <citation type="journal article" date="2023" name="Sci. Data">
        <title>Genome assembly of the Korean intertidal mud-creeper Batillaria attramentaria.</title>
        <authorList>
            <person name="Patra A.K."/>
            <person name="Ho P.T."/>
            <person name="Jun S."/>
            <person name="Lee S.J."/>
            <person name="Kim Y."/>
            <person name="Won Y.J."/>
        </authorList>
    </citation>
    <scope>NUCLEOTIDE SEQUENCE [LARGE SCALE GENOMIC DNA]</scope>
    <source>
        <strain evidence="2">Wonlab-2016</strain>
    </source>
</reference>
<comment type="caution">
    <text evidence="2">The sequence shown here is derived from an EMBL/GenBank/DDBJ whole genome shotgun (WGS) entry which is preliminary data.</text>
</comment>
<sequence length="139" mass="16090">MTLVFLQRHSAARMKMNTSASTNEELKKQRQMTVTILGATIGYVVLSLPLAFHSLFGNFHPRYNYFGPERNVFLVFQEFAYVCHMFSCFTDFFSFLLLSTAYRRTFIRVFGLRRCFDKKQYAESDTVAISVDSSVTTKS</sequence>
<keyword evidence="1" id="KW-1133">Transmembrane helix</keyword>
<protein>
    <recommendedName>
        <fullName evidence="4">G-protein coupled receptors family 1 profile domain-containing protein</fullName>
    </recommendedName>
</protein>
<keyword evidence="3" id="KW-1185">Reference proteome</keyword>
<dbReference type="Gene3D" id="1.20.1070.10">
    <property type="entry name" value="Rhodopsin 7-helix transmembrane proteins"/>
    <property type="match status" value="1"/>
</dbReference>
<name>A0ABD0J8Z4_9CAEN</name>
<evidence type="ECO:0008006" key="4">
    <source>
        <dbReference type="Google" id="ProtNLM"/>
    </source>
</evidence>
<organism evidence="2 3">
    <name type="scientific">Batillaria attramentaria</name>
    <dbReference type="NCBI Taxonomy" id="370345"/>
    <lineage>
        <taxon>Eukaryota</taxon>
        <taxon>Metazoa</taxon>
        <taxon>Spiralia</taxon>
        <taxon>Lophotrochozoa</taxon>
        <taxon>Mollusca</taxon>
        <taxon>Gastropoda</taxon>
        <taxon>Caenogastropoda</taxon>
        <taxon>Sorbeoconcha</taxon>
        <taxon>Cerithioidea</taxon>
        <taxon>Batillariidae</taxon>
        <taxon>Batillaria</taxon>
    </lineage>
</organism>
<feature type="transmembrane region" description="Helical" evidence="1">
    <location>
        <begin position="79"/>
        <end position="98"/>
    </location>
</feature>
<dbReference type="AlphaFoldDB" id="A0ABD0J8Z4"/>
<dbReference type="SUPFAM" id="SSF81321">
    <property type="entry name" value="Family A G protein-coupled receptor-like"/>
    <property type="match status" value="1"/>
</dbReference>
<dbReference type="Pfam" id="PF10324">
    <property type="entry name" value="7TM_GPCR_Srw"/>
    <property type="match status" value="1"/>
</dbReference>
<keyword evidence="1" id="KW-0472">Membrane</keyword>
<keyword evidence="1" id="KW-0812">Transmembrane</keyword>
<gene>
    <name evidence="2" type="ORF">BaRGS_00037798</name>
</gene>
<proteinExistence type="predicted"/>
<evidence type="ECO:0000256" key="1">
    <source>
        <dbReference type="SAM" id="Phobius"/>
    </source>
</evidence>